<keyword evidence="8" id="KW-1185">Reference proteome</keyword>
<evidence type="ECO:0000256" key="4">
    <source>
        <dbReference type="SAM" id="Coils"/>
    </source>
</evidence>
<proteinExistence type="predicted"/>
<dbReference type="Gene3D" id="2.60.120.40">
    <property type="match status" value="1"/>
</dbReference>
<gene>
    <name evidence="7" type="ORF">WMY93_028083</name>
</gene>
<protein>
    <recommendedName>
        <fullName evidence="6">C1q domain-containing protein</fullName>
    </recommendedName>
</protein>
<feature type="coiled-coil region" evidence="4">
    <location>
        <begin position="50"/>
        <end position="102"/>
    </location>
</feature>
<name>A0AAW0N3U7_9GOBI</name>
<dbReference type="InterPro" id="IPR001073">
    <property type="entry name" value="C1q_dom"/>
</dbReference>
<feature type="domain" description="C1q" evidence="6">
    <location>
        <begin position="141"/>
        <end position="278"/>
    </location>
</feature>
<evidence type="ECO:0000256" key="5">
    <source>
        <dbReference type="SAM" id="SignalP"/>
    </source>
</evidence>
<dbReference type="EMBL" id="JBBPFD010000020">
    <property type="protein sequence ID" value="KAK7884960.1"/>
    <property type="molecule type" value="Genomic_DNA"/>
</dbReference>
<evidence type="ECO:0000259" key="6">
    <source>
        <dbReference type="PROSITE" id="PS50871"/>
    </source>
</evidence>
<dbReference type="GO" id="GO:0005576">
    <property type="term" value="C:extracellular region"/>
    <property type="evidence" value="ECO:0007669"/>
    <property type="project" value="UniProtKB-SubCell"/>
</dbReference>
<sequence>MNRVSVLCVLLLLGSSSGADQNNDQSQSSPETFNVLERSQSCPSDVHAVLRDMSATLAEHRVRIQQLQEVNQEQAAKLKEQAAEFKEQAVKLREQATKLRELEVKTKDVDSQQQGQAAELSSLKTRTNVNENNVASLKRDKAARQVAFSASLASSQVTFGPYSSHTPLVFKHVVSNIGNAYNPNTGFFTAPVRGAYHFEIYSCAQGQSTFSTGAVLVKNGERTFMAYQQQTGGSSSAANGITLLLESGDVVKSAFLTKLTGAEHPSQCNDRCRTLSSL</sequence>
<dbReference type="PROSITE" id="PS50871">
    <property type="entry name" value="C1Q"/>
    <property type="match status" value="1"/>
</dbReference>
<comment type="subcellular location">
    <subcellularLocation>
        <location evidence="1">Secreted</location>
    </subcellularLocation>
</comment>
<comment type="caution">
    <text evidence="7">The sequence shown here is derived from an EMBL/GenBank/DDBJ whole genome shotgun (WGS) entry which is preliminary data.</text>
</comment>
<keyword evidence="2" id="KW-0964">Secreted</keyword>
<keyword evidence="3 5" id="KW-0732">Signal</keyword>
<dbReference type="AlphaFoldDB" id="A0AAW0N3U7"/>
<feature type="signal peptide" evidence="5">
    <location>
        <begin position="1"/>
        <end position="18"/>
    </location>
</feature>
<evidence type="ECO:0000313" key="7">
    <source>
        <dbReference type="EMBL" id="KAK7884960.1"/>
    </source>
</evidence>
<feature type="chain" id="PRO_5043373537" description="C1q domain-containing protein" evidence="5">
    <location>
        <begin position="19"/>
        <end position="278"/>
    </location>
</feature>
<organism evidence="7 8">
    <name type="scientific">Mugilogobius chulae</name>
    <name type="common">yellowstripe goby</name>
    <dbReference type="NCBI Taxonomy" id="88201"/>
    <lineage>
        <taxon>Eukaryota</taxon>
        <taxon>Metazoa</taxon>
        <taxon>Chordata</taxon>
        <taxon>Craniata</taxon>
        <taxon>Vertebrata</taxon>
        <taxon>Euteleostomi</taxon>
        <taxon>Actinopterygii</taxon>
        <taxon>Neopterygii</taxon>
        <taxon>Teleostei</taxon>
        <taxon>Neoteleostei</taxon>
        <taxon>Acanthomorphata</taxon>
        <taxon>Gobiaria</taxon>
        <taxon>Gobiiformes</taxon>
        <taxon>Gobioidei</taxon>
        <taxon>Gobiidae</taxon>
        <taxon>Gobionellinae</taxon>
        <taxon>Mugilogobius</taxon>
    </lineage>
</organism>
<reference evidence="8" key="1">
    <citation type="submission" date="2024-04" db="EMBL/GenBank/DDBJ databases">
        <title>Salinicola lusitanus LLJ914,a marine bacterium isolated from the Okinawa Trough.</title>
        <authorList>
            <person name="Li J."/>
        </authorList>
    </citation>
    <scope>NUCLEOTIDE SEQUENCE [LARGE SCALE GENOMIC DNA]</scope>
</reference>
<evidence type="ECO:0000256" key="2">
    <source>
        <dbReference type="ARBA" id="ARBA00022525"/>
    </source>
</evidence>
<dbReference type="Proteomes" id="UP001460270">
    <property type="component" value="Unassembled WGS sequence"/>
</dbReference>
<evidence type="ECO:0000256" key="3">
    <source>
        <dbReference type="ARBA" id="ARBA00022729"/>
    </source>
</evidence>
<evidence type="ECO:0000313" key="8">
    <source>
        <dbReference type="Proteomes" id="UP001460270"/>
    </source>
</evidence>
<dbReference type="PRINTS" id="PR00007">
    <property type="entry name" value="COMPLEMNTC1Q"/>
</dbReference>
<dbReference type="SUPFAM" id="SSF49842">
    <property type="entry name" value="TNF-like"/>
    <property type="match status" value="1"/>
</dbReference>
<dbReference type="InterPro" id="IPR008983">
    <property type="entry name" value="Tumour_necrosis_fac-like_dom"/>
</dbReference>
<dbReference type="PANTHER" id="PTHR22923">
    <property type="entry name" value="CEREBELLIN-RELATED"/>
    <property type="match status" value="1"/>
</dbReference>
<dbReference type="SMART" id="SM00110">
    <property type="entry name" value="C1Q"/>
    <property type="match status" value="1"/>
</dbReference>
<dbReference type="PANTHER" id="PTHR22923:SF102">
    <property type="entry name" value="CEREBELLIN 13-RELATED"/>
    <property type="match status" value="1"/>
</dbReference>
<evidence type="ECO:0000256" key="1">
    <source>
        <dbReference type="ARBA" id="ARBA00004613"/>
    </source>
</evidence>
<keyword evidence="4" id="KW-0175">Coiled coil</keyword>
<dbReference type="Pfam" id="PF00386">
    <property type="entry name" value="C1q"/>
    <property type="match status" value="1"/>
</dbReference>
<dbReference type="InterPro" id="IPR050822">
    <property type="entry name" value="Cerebellin_Synaptic_Org"/>
</dbReference>
<accession>A0AAW0N3U7</accession>